<dbReference type="EMBL" id="NJGV01000026">
    <property type="protein sequence ID" value="OWY32423.1"/>
    <property type="molecule type" value="Genomic_DNA"/>
</dbReference>
<sequence length="515" mass="54437">MIKNIRIGSRLGAGFAVVLVFSMVVAAVGIWRLKTVAQQTQQMMDVPLKTERLVSQWNTLLLIAIQRTTTVVKSRDPELEAFLAKEAAASSKESAQTLKDVEQLLTSEEEKKLFAAINAARKQFLAIRDQIYAAKKEGDAAKVDQLYQQQYVGIANNTQGAMRSLLDFERARIDEISADIQSDAASSQWQIFALEAVILACGIAFALLLTRSITRPVHAALAISQRVAAGDLTSRAQPMGQDELGQLVASLQGMSERLHGVVSTVRLGADSIAVASGEIANGNLDLSARTEEQAGALEETAASIEQLTSSVRTNSENAHQANDLVKSAASIAGQGGQVMQELIDTMGNINASSRKIVDIIGVIDGIAFQTNILALNAAVEAARAGEQGRGFAVVASEVRALAQRSASAAKEIKQLIDDSVSKVDAGSALVERAGKTMQEVVGSVQGAHALVGDISTASREQAEGIHQVNQAVGQMDGVTQQNAALVEQAAAAAKSLEDQAAQLKRAVAFFALQAA</sequence>
<dbReference type="PANTHER" id="PTHR43531:SF14">
    <property type="entry name" value="METHYL-ACCEPTING CHEMOTAXIS PROTEIN I-RELATED"/>
    <property type="match status" value="1"/>
</dbReference>
<dbReference type="PANTHER" id="PTHR43531">
    <property type="entry name" value="PROTEIN ICFG"/>
    <property type="match status" value="1"/>
</dbReference>
<reference evidence="8 9" key="1">
    <citation type="journal article" date="2010" name="Int. J. Syst. Evol. Microbiol.">
        <title>Reclassification of Herbaspirillum putei as a later heterotypic synonym of Herbaspirillum huttiense, with the description of H. huttiense subsp. huttiense subsp. nov. and H. huttiense subsp. putei subsp. nov., comb. nov., and description of Herbaspirillum aquaticum sp. nov.</title>
        <authorList>
            <person name="Dobritsa A.P."/>
            <person name="Reddy M.C."/>
            <person name="Samadpour M."/>
        </authorList>
    </citation>
    <scope>NUCLEOTIDE SEQUENCE [LARGE SCALE GENOMIC DNA]</scope>
    <source>
        <strain evidence="8 9">IEH 4430</strain>
    </source>
</reference>
<evidence type="ECO:0000313" key="8">
    <source>
        <dbReference type="EMBL" id="OWY32423.1"/>
    </source>
</evidence>
<dbReference type="Gene3D" id="1.10.287.950">
    <property type="entry name" value="Methyl-accepting chemotaxis protein"/>
    <property type="match status" value="1"/>
</dbReference>
<dbReference type="Pfam" id="PF00015">
    <property type="entry name" value="MCPsignal"/>
    <property type="match status" value="1"/>
</dbReference>
<dbReference type="InterPro" id="IPR047347">
    <property type="entry name" value="YvaQ-like_sensor"/>
</dbReference>
<evidence type="ECO:0000256" key="4">
    <source>
        <dbReference type="PROSITE-ProRule" id="PRU00284"/>
    </source>
</evidence>
<evidence type="ECO:0000256" key="5">
    <source>
        <dbReference type="SAM" id="Coils"/>
    </source>
</evidence>
<dbReference type="Proteomes" id="UP000214747">
    <property type="component" value="Unassembled WGS sequence"/>
</dbReference>
<proteinExistence type="inferred from homology"/>
<dbReference type="CDD" id="cd19411">
    <property type="entry name" value="MCP2201-like_sensor"/>
    <property type="match status" value="1"/>
</dbReference>
<dbReference type="AlphaFoldDB" id="A0A225SNU8"/>
<organism evidence="8 9">
    <name type="scientific">Herbaspirillum aquaticum</name>
    <dbReference type="NCBI Taxonomy" id="568783"/>
    <lineage>
        <taxon>Bacteria</taxon>
        <taxon>Pseudomonadati</taxon>
        <taxon>Pseudomonadota</taxon>
        <taxon>Betaproteobacteria</taxon>
        <taxon>Burkholderiales</taxon>
        <taxon>Oxalobacteraceae</taxon>
        <taxon>Herbaspirillum</taxon>
    </lineage>
</organism>
<keyword evidence="2" id="KW-0488">Methylation</keyword>
<dbReference type="PROSITE" id="PS50111">
    <property type="entry name" value="CHEMOTAXIS_TRANSDUC_2"/>
    <property type="match status" value="1"/>
</dbReference>
<dbReference type="RefSeq" id="WP_088757090.1">
    <property type="nucleotide sequence ID" value="NZ_NJGV01000026.1"/>
</dbReference>
<comment type="subcellular location">
    <subcellularLocation>
        <location evidence="1">Membrane</location>
    </subcellularLocation>
</comment>
<name>A0A225SNU8_9BURK</name>
<comment type="similarity">
    <text evidence="3">Belongs to the methyl-accepting chemotaxis (MCP) protein family.</text>
</comment>
<evidence type="ECO:0000256" key="3">
    <source>
        <dbReference type="ARBA" id="ARBA00029447"/>
    </source>
</evidence>
<dbReference type="SMART" id="SM00283">
    <property type="entry name" value="MA"/>
    <property type="match status" value="1"/>
</dbReference>
<dbReference type="InterPro" id="IPR004090">
    <property type="entry name" value="Chemotax_Me-accpt_rcpt"/>
</dbReference>
<dbReference type="InterPro" id="IPR051310">
    <property type="entry name" value="MCP_chemotaxis"/>
</dbReference>
<dbReference type="InterPro" id="IPR003660">
    <property type="entry name" value="HAMP_dom"/>
</dbReference>
<feature type="domain" description="HAMP" evidence="7">
    <location>
        <begin position="211"/>
        <end position="263"/>
    </location>
</feature>
<keyword evidence="5" id="KW-0175">Coiled coil</keyword>
<dbReference type="InterPro" id="IPR004089">
    <property type="entry name" value="MCPsignal_dom"/>
</dbReference>
<comment type="caution">
    <text evidence="8">The sequence shown here is derived from an EMBL/GenBank/DDBJ whole genome shotgun (WGS) entry which is preliminary data.</text>
</comment>
<keyword evidence="9" id="KW-1185">Reference proteome</keyword>
<dbReference type="CDD" id="cd06225">
    <property type="entry name" value="HAMP"/>
    <property type="match status" value="1"/>
</dbReference>
<evidence type="ECO:0000259" key="6">
    <source>
        <dbReference type="PROSITE" id="PS50111"/>
    </source>
</evidence>
<evidence type="ECO:0000313" key="9">
    <source>
        <dbReference type="Proteomes" id="UP000214747"/>
    </source>
</evidence>
<dbReference type="CDD" id="cd11386">
    <property type="entry name" value="MCP_signal"/>
    <property type="match status" value="1"/>
</dbReference>
<dbReference type="Pfam" id="PF12729">
    <property type="entry name" value="4HB_MCP_1"/>
    <property type="match status" value="1"/>
</dbReference>
<evidence type="ECO:0000256" key="1">
    <source>
        <dbReference type="ARBA" id="ARBA00004370"/>
    </source>
</evidence>
<dbReference type="PRINTS" id="PR00260">
    <property type="entry name" value="CHEMTRNSDUCR"/>
</dbReference>
<dbReference type="GO" id="GO:0005886">
    <property type="term" value="C:plasma membrane"/>
    <property type="evidence" value="ECO:0007669"/>
    <property type="project" value="TreeGrafter"/>
</dbReference>
<evidence type="ECO:0000259" key="7">
    <source>
        <dbReference type="PROSITE" id="PS50885"/>
    </source>
</evidence>
<dbReference type="SMART" id="SM00304">
    <property type="entry name" value="HAMP"/>
    <property type="match status" value="1"/>
</dbReference>
<dbReference type="Pfam" id="PF00672">
    <property type="entry name" value="HAMP"/>
    <property type="match status" value="1"/>
</dbReference>
<evidence type="ECO:0008006" key="10">
    <source>
        <dbReference type="Google" id="ProtNLM"/>
    </source>
</evidence>
<protein>
    <recommendedName>
        <fullName evidence="10">Methyl-accepting chemotaxis protein</fullName>
    </recommendedName>
</protein>
<accession>A0A225SNU8</accession>
<keyword evidence="4" id="KW-0807">Transducer</keyword>
<dbReference type="GO" id="GO:0004888">
    <property type="term" value="F:transmembrane signaling receptor activity"/>
    <property type="evidence" value="ECO:0007669"/>
    <property type="project" value="InterPro"/>
</dbReference>
<feature type="coiled-coil region" evidence="5">
    <location>
        <begin position="486"/>
        <end position="513"/>
    </location>
</feature>
<dbReference type="FunFam" id="1.10.287.950:FF:000001">
    <property type="entry name" value="Methyl-accepting chemotaxis sensory transducer"/>
    <property type="match status" value="1"/>
</dbReference>
<dbReference type="GO" id="GO:0006935">
    <property type="term" value="P:chemotaxis"/>
    <property type="evidence" value="ECO:0007669"/>
    <property type="project" value="InterPro"/>
</dbReference>
<dbReference type="InterPro" id="IPR024478">
    <property type="entry name" value="HlyB_4HB_MCP"/>
</dbReference>
<evidence type="ECO:0000256" key="2">
    <source>
        <dbReference type="ARBA" id="ARBA00022481"/>
    </source>
</evidence>
<feature type="domain" description="Methyl-accepting transducer" evidence="6">
    <location>
        <begin position="268"/>
        <end position="497"/>
    </location>
</feature>
<dbReference type="PROSITE" id="PS50885">
    <property type="entry name" value="HAMP"/>
    <property type="match status" value="1"/>
</dbReference>
<dbReference type="SUPFAM" id="SSF58104">
    <property type="entry name" value="Methyl-accepting chemotaxis protein (MCP) signaling domain"/>
    <property type="match status" value="1"/>
</dbReference>
<gene>
    <name evidence="8" type="ORF">CEJ45_21430</name>
</gene>
<dbReference type="GO" id="GO:0007165">
    <property type="term" value="P:signal transduction"/>
    <property type="evidence" value="ECO:0007669"/>
    <property type="project" value="UniProtKB-KW"/>
</dbReference>